<dbReference type="RefSeq" id="WP_132612434.1">
    <property type="nucleotide sequence ID" value="NZ_SMKQ01000032.1"/>
</dbReference>
<gene>
    <name evidence="3" type="ORF">E1286_13945</name>
</gene>
<dbReference type="OrthoDB" id="9803476at2"/>
<evidence type="ECO:0000256" key="1">
    <source>
        <dbReference type="ARBA" id="ARBA00006817"/>
    </source>
</evidence>
<dbReference type="InterPro" id="IPR013538">
    <property type="entry name" value="ASHA1/2-like_C"/>
</dbReference>
<dbReference type="AlphaFoldDB" id="A0A4R4YWQ5"/>
<dbReference type="Gene3D" id="3.30.530.20">
    <property type="match status" value="1"/>
</dbReference>
<sequence length="147" mass="16430">MTDHSVKHSTFTLERTYAASPATVFAAWSDRDTKAKWFAAEDTRYSLDFRVGGTEAVHGGDGVDLVARSEYHDILPDQRIVYTTALFTGGVLSTVSLTTVRFDRDGDGTRLVLTEQGTFLNDQEQPEWRERGTGDWLDALGRQVAQR</sequence>
<evidence type="ECO:0000313" key="3">
    <source>
        <dbReference type="EMBL" id="TDD49330.1"/>
    </source>
</evidence>
<evidence type="ECO:0000259" key="2">
    <source>
        <dbReference type="Pfam" id="PF08327"/>
    </source>
</evidence>
<proteinExistence type="inferred from homology"/>
<dbReference type="Pfam" id="PF08327">
    <property type="entry name" value="AHSA1"/>
    <property type="match status" value="1"/>
</dbReference>
<name>A0A4R4YWQ5_9ACTN</name>
<accession>A0A4R4YWQ5</accession>
<organism evidence="3 4">
    <name type="scientific">Nonomuraea terrae</name>
    <dbReference type="NCBI Taxonomy" id="2530383"/>
    <lineage>
        <taxon>Bacteria</taxon>
        <taxon>Bacillati</taxon>
        <taxon>Actinomycetota</taxon>
        <taxon>Actinomycetes</taxon>
        <taxon>Streptosporangiales</taxon>
        <taxon>Streptosporangiaceae</taxon>
        <taxon>Nonomuraea</taxon>
    </lineage>
</organism>
<dbReference type="Proteomes" id="UP000295302">
    <property type="component" value="Unassembled WGS sequence"/>
</dbReference>
<dbReference type="InterPro" id="IPR023393">
    <property type="entry name" value="START-like_dom_sf"/>
</dbReference>
<feature type="domain" description="Activator of Hsp90 ATPase homologue 1/2-like C-terminal" evidence="2">
    <location>
        <begin position="19"/>
        <end position="141"/>
    </location>
</feature>
<keyword evidence="4" id="KW-1185">Reference proteome</keyword>
<protein>
    <submittedName>
        <fullName evidence="3">Polyketide cyclase</fullName>
    </submittedName>
</protein>
<comment type="similarity">
    <text evidence="1">Belongs to the AHA1 family.</text>
</comment>
<evidence type="ECO:0000313" key="4">
    <source>
        <dbReference type="Proteomes" id="UP000295302"/>
    </source>
</evidence>
<dbReference type="EMBL" id="SMKQ01000032">
    <property type="protein sequence ID" value="TDD49330.1"/>
    <property type="molecule type" value="Genomic_DNA"/>
</dbReference>
<dbReference type="SUPFAM" id="SSF55961">
    <property type="entry name" value="Bet v1-like"/>
    <property type="match status" value="1"/>
</dbReference>
<comment type="caution">
    <text evidence="3">The sequence shown here is derived from an EMBL/GenBank/DDBJ whole genome shotgun (WGS) entry which is preliminary data.</text>
</comment>
<reference evidence="3 4" key="1">
    <citation type="submission" date="2019-03" db="EMBL/GenBank/DDBJ databases">
        <title>Draft genome sequences of novel Actinobacteria.</title>
        <authorList>
            <person name="Sahin N."/>
            <person name="Ay H."/>
            <person name="Saygin H."/>
        </authorList>
    </citation>
    <scope>NUCLEOTIDE SEQUENCE [LARGE SCALE GENOMIC DNA]</scope>
    <source>
        <strain evidence="3 4">CH32</strain>
    </source>
</reference>